<dbReference type="Proteomes" id="UP000295764">
    <property type="component" value="Unassembled WGS sequence"/>
</dbReference>
<organism evidence="3 4">
    <name type="scientific">Curtobacterium flaccumfaciens</name>
    <dbReference type="NCBI Taxonomy" id="2035"/>
    <lineage>
        <taxon>Bacteria</taxon>
        <taxon>Bacillati</taxon>
        <taxon>Actinomycetota</taxon>
        <taxon>Actinomycetes</taxon>
        <taxon>Micrococcales</taxon>
        <taxon>Microbacteriaceae</taxon>
        <taxon>Curtobacterium</taxon>
    </lineage>
</organism>
<dbReference type="AlphaFoldDB" id="A0A4R6DNU7"/>
<gene>
    <name evidence="3" type="ORF">EDF64_101508</name>
</gene>
<proteinExistence type="predicted"/>
<feature type="transmembrane region" description="Helical" evidence="2">
    <location>
        <begin position="12"/>
        <end position="32"/>
    </location>
</feature>
<sequence>MSASDSPRSLVSVNWLILLGAVAAAAVVMWVADRVGWIDLSNKATRSGGSGGVISMMDEVFAPTRHETQAEYERQSRLPREAPTPADDDHDLLSGSVLIKVPAVRSAGRHEARAGTHDRSY</sequence>
<feature type="compositionally biased region" description="Basic and acidic residues" evidence="1">
    <location>
        <begin position="65"/>
        <end position="80"/>
    </location>
</feature>
<keyword evidence="2" id="KW-0812">Transmembrane</keyword>
<name>A0A4R6DNU7_9MICO</name>
<evidence type="ECO:0000256" key="1">
    <source>
        <dbReference type="SAM" id="MobiDB-lite"/>
    </source>
</evidence>
<keyword evidence="2" id="KW-1133">Transmembrane helix</keyword>
<evidence type="ECO:0000313" key="4">
    <source>
        <dbReference type="Proteomes" id="UP000295764"/>
    </source>
</evidence>
<feature type="region of interest" description="Disordered" evidence="1">
    <location>
        <begin position="65"/>
        <end position="93"/>
    </location>
</feature>
<dbReference type="EMBL" id="SNVW01000001">
    <property type="protein sequence ID" value="TDN46641.1"/>
    <property type="molecule type" value="Genomic_DNA"/>
</dbReference>
<comment type="caution">
    <text evidence="3">The sequence shown here is derived from an EMBL/GenBank/DDBJ whole genome shotgun (WGS) entry which is preliminary data.</text>
</comment>
<accession>A0A4R6DNU7</accession>
<evidence type="ECO:0000313" key="3">
    <source>
        <dbReference type="EMBL" id="TDN46641.1"/>
    </source>
</evidence>
<evidence type="ECO:0000256" key="2">
    <source>
        <dbReference type="SAM" id="Phobius"/>
    </source>
</evidence>
<reference evidence="3 4" key="1">
    <citation type="submission" date="2019-03" db="EMBL/GenBank/DDBJ databases">
        <title>Genomic analyses of the natural microbiome of Caenorhabditis elegans.</title>
        <authorList>
            <person name="Samuel B."/>
        </authorList>
    </citation>
    <scope>NUCLEOTIDE SEQUENCE [LARGE SCALE GENOMIC DNA]</scope>
    <source>
        <strain evidence="3 4">JUb65</strain>
    </source>
</reference>
<protein>
    <submittedName>
        <fullName evidence="3">Uncharacterized protein</fullName>
    </submittedName>
</protein>
<keyword evidence="2" id="KW-0472">Membrane</keyword>